<evidence type="ECO:0000313" key="2">
    <source>
        <dbReference type="EMBL" id="KAA6340200.1"/>
    </source>
</evidence>
<protein>
    <recommendedName>
        <fullName evidence="3">Protein NO VEIN C-terminal domain-containing protein</fullName>
    </recommendedName>
</protein>
<reference evidence="2" key="1">
    <citation type="submission" date="2019-03" db="EMBL/GenBank/DDBJ databases">
        <title>Single cell metagenomics reveals metabolic interactions within the superorganism composed of flagellate Streblomastix strix and complex community of Bacteroidetes bacteria on its surface.</title>
        <authorList>
            <person name="Treitli S.C."/>
            <person name="Kolisko M."/>
            <person name="Husnik F."/>
            <person name="Keeling P."/>
            <person name="Hampl V."/>
        </authorList>
    </citation>
    <scope>NUCLEOTIDE SEQUENCE</scope>
    <source>
        <strain evidence="2">STM</strain>
    </source>
</reference>
<dbReference type="Gene3D" id="3.30.565.10">
    <property type="entry name" value="Histidine kinase-like ATPase, C-terminal domain"/>
    <property type="match status" value="1"/>
</dbReference>
<accession>A0A5J4S474</accession>
<dbReference type="SUPFAM" id="SSF55874">
    <property type="entry name" value="ATPase domain of HSP90 chaperone/DNA topoisomerase II/histidine kinase"/>
    <property type="match status" value="1"/>
</dbReference>
<evidence type="ECO:0008006" key="3">
    <source>
        <dbReference type="Google" id="ProtNLM"/>
    </source>
</evidence>
<dbReference type="EMBL" id="SNRY01000477">
    <property type="protein sequence ID" value="KAA6340200.1"/>
    <property type="molecule type" value="Genomic_DNA"/>
</dbReference>
<gene>
    <name evidence="2" type="ORF">EZS27_011919</name>
</gene>
<dbReference type="AlphaFoldDB" id="A0A5J4S474"/>
<feature type="coiled-coil region" evidence="1">
    <location>
        <begin position="1055"/>
        <end position="1082"/>
    </location>
</feature>
<evidence type="ECO:0000256" key="1">
    <source>
        <dbReference type="SAM" id="Coils"/>
    </source>
</evidence>
<organism evidence="2">
    <name type="scientific">termite gut metagenome</name>
    <dbReference type="NCBI Taxonomy" id="433724"/>
    <lineage>
        <taxon>unclassified sequences</taxon>
        <taxon>metagenomes</taxon>
        <taxon>organismal metagenomes</taxon>
    </lineage>
</organism>
<keyword evidence="1" id="KW-0175">Coiled coil</keyword>
<name>A0A5J4S474_9ZZZZ</name>
<comment type="caution">
    <text evidence="2">The sequence shown here is derived from an EMBL/GenBank/DDBJ whole genome shotgun (WGS) entry which is preliminary data.</text>
</comment>
<dbReference type="NCBIfam" id="NF047352">
    <property type="entry name" value="P_loop_sacsin"/>
    <property type="match status" value="1"/>
</dbReference>
<proteinExistence type="predicted"/>
<dbReference type="InterPro" id="IPR036890">
    <property type="entry name" value="HATPase_C_sf"/>
</dbReference>
<sequence length="1122" mass="131119">MIITKEQIEQRRNEIAGIRHADSVYRDIVARENEREYYEKRWFWELLQNAIDSIDENEKIKVKIEISDNEISFSHTGNPFELDDILSLIIQGSSKNGQESEITNNSNKKVGRFGTGFITTYLLSKEVKISGMLTKNEGCFEFLLDRNASNNADFYKKQQQSNKDFDNSIRETCYFDDKEFNSYLGNTGFKTKFSYVLDEKGKQTAKKGLECLDELIPITQLFNEQIESIEVIQNKQIKTFTKLFVKEHQVDESIINEWEINTVIDSKKEETSLKAYILQNNSYNTCIITYLRNNIETIFPLTKNYPRLYFYFPLIGTEEIGIPIIINSINFDPRIERDGIYLNESQNKEIIEKALLNSSMAYAKLLPSKNVKSIFELFNYKLSKELKWIDHDWFNNIKHTVIEQLSSDLIIESYDSDFFISLKDIVVPYSNSSDNIKKLWNLLSYIKDLKIPLADELDQWINVVKNIVKLQNKEKTDNDIYKLDYVWGINELIEFVEKKGTIEMLKSVLSEDIGVWLDDFYLLIVQIFGLFPLNRGILLNQDGKLRKGEEMLWDNCKDDALISVSKLTNLDFANKLISRNITHFRIMGIHDFSLQDAINQLKNNLNSLSVRDFTEKEESLCCNAQFLKWLISHEEKDIIRDLKVLFGASKKSAEPSTFDVFPKTEHLLLTPKTFFEKDFPLYAGLIRDKDCLNDVYDKYLNPEDYKYLDKNGFMHYYPLVVRKEIANPKNLELLIMDESENDFNSIKDSEGQLSQKINIEYSDFAYLTATDGHIYGRNTTQKSSLERLKFLLQEAVEKDVFFENDKQEITTVEGLTLRFHKCLWVYRAKKLNWINIKSENEKFIAETPSSKNFSELLKRENDLIKTIRDPKQQLLLNKLGVGLSDLIRNTLPTDELRLSWDKAITSMITNDVDPELVQEIFNDPNIKNEYEKRLNERKLIERNQAIGKLIEILFNEYINQLKEEGYFIDIERRPFGSDYIITGESSDLVDNNQRIGFTINDWLIELKATGKNYAAMTPLQAKTATESKNNYALIVVPLDGNTPDIDYIRNNAIVIQNIGDKIEKIRNEYHDVELKKENLSKDQDGISITMEEWNARFRISSKVWLSEKNDIENFIRNNFRKQ</sequence>